<dbReference type="Proteomes" id="UP000186720">
    <property type="component" value="Unassembled WGS sequence"/>
</dbReference>
<gene>
    <name evidence="1" type="ORF">RG47T_3314</name>
</gene>
<reference evidence="1 2" key="1">
    <citation type="submission" date="2016-11" db="EMBL/GenBank/DDBJ databases">
        <title>Whole Genome Sequencing of Mucilaginibacter polytrichastri RG4-7(T) isolated from the moss sample.</title>
        <authorList>
            <person name="Li Y."/>
        </authorList>
    </citation>
    <scope>NUCLEOTIDE SEQUENCE [LARGE SCALE GENOMIC DNA]</scope>
    <source>
        <strain evidence="1 2">RG4-7</strain>
    </source>
</reference>
<evidence type="ECO:0000313" key="1">
    <source>
        <dbReference type="EMBL" id="OKS87851.1"/>
    </source>
</evidence>
<keyword evidence="2" id="KW-1185">Reference proteome</keyword>
<proteinExistence type="predicted"/>
<comment type="caution">
    <text evidence="1">The sequence shown here is derived from an EMBL/GenBank/DDBJ whole genome shotgun (WGS) entry which is preliminary data.</text>
</comment>
<accession>A0A1Q6A1J4</accession>
<sequence>MVYDFTNSKADEFRKILAENNYNIFGRFTADQLDTTQQLFPFGKDGFLLRWC</sequence>
<protein>
    <submittedName>
        <fullName evidence="1">Uncharacterized protein</fullName>
    </submittedName>
</protein>
<organism evidence="1 2">
    <name type="scientific">Mucilaginibacter polytrichastri</name>
    <dbReference type="NCBI Taxonomy" id="1302689"/>
    <lineage>
        <taxon>Bacteria</taxon>
        <taxon>Pseudomonadati</taxon>
        <taxon>Bacteroidota</taxon>
        <taxon>Sphingobacteriia</taxon>
        <taxon>Sphingobacteriales</taxon>
        <taxon>Sphingobacteriaceae</taxon>
        <taxon>Mucilaginibacter</taxon>
    </lineage>
</organism>
<dbReference type="AlphaFoldDB" id="A0A1Q6A1J4"/>
<evidence type="ECO:0000313" key="2">
    <source>
        <dbReference type="Proteomes" id="UP000186720"/>
    </source>
</evidence>
<dbReference type="EMBL" id="MPPL01000001">
    <property type="protein sequence ID" value="OKS87851.1"/>
    <property type="molecule type" value="Genomic_DNA"/>
</dbReference>
<name>A0A1Q6A1J4_9SPHI</name>